<gene>
    <name evidence="3" type="ORF">SBAD_LOCUS11417</name>
</gene>
<reference evidence="3 4" key="2">
    <citation type="submission" date="2018-11" db="EMBL/GenBank/DDBJ databases">
        <authorList>
            <consortium name="Pathogen Informatics"/>
        </authorList>
    </citation>
    <scope>NUCLEOTIDE SEQUENCE [LARGE SCALE GENOMIC DNA]</scope>
</reference>
<name>A0A183J6B9_9BILA</name>
<dbReference type="PANTHER" id="PTHR11733:SF241">
    <property type="entry name" value="GH26575P-RELATED"/>
    <property type="match status" value="1"/>
</dbReference>
<dbReference type="GO" id="GO:0005886">
    <property type="term" value="C:plasma membrane"/>
    <property type="evidence" value="ECO:0007669"/>
    <property type="project" value="TreeGrafter"/>
</dbReference>
<evidence type="ECO:0000313" key="4">
    <source>
        <dbReference type="Proteomes" id="UP000270296"/>
    </source>
</evidence>
<dbReference type="WBParaSite" id="SBAD_0001180301-mRNA-1">
    <property type="protein sequence ID" value="SBAD_0001180301-mRNA-1"/>
    <property type="gene ID" value="SBAD_0001180301"/>
</dbReference>
<dbReference type="GO" id="GO:0004222">
    <property type="term" value="F:metalloendopeptidase activity"/>
    <property type="evidence" value="ECO:0007669"/>
    <property type="project" value="InterPro"/>
</dbReference>
<accession>A0A183J6B9</accession>
<dbReference type="AlphaFoldDB" id="A0A183J6B9"/>
<dbReference type="PROSITE" id="PS51885">
    <property type="entry name" value="NEPRILYSIN"/>
    <property type="match status" value="1"/>
</dbReference>
<evidence type="ECO:0000256" key="1">
    <source>
        <dbReference type="ARBA" id="ARBA00007357"/>
    </source>
</evidence>
<reference evidence="5" key="1">
    <citation type="submission" date="2016-06" db="UniProtKB">
        <authorList>
            <consortium name="WormBaseParasite"/>
        </authorList>
    </citation>
    <scope>IDENTIFICATION</scope>
</reference>
<dbReference type="SUPFAM" id="SSF55486">
    <property type="entry name" value="Metalloproteases ('zincins'), catalytic domain"/>
    <property type="match status" value="1"/>
</dbReference>
<evidence type="ECO:0000259" key="2">
    <source>
        <dbReference type="Pfam" id="PF05649"/>
    </source>
</evidence>
<dbReference type="InterPro" id="IPR042089">
    <property type="entry name" value="Peptidase_M13_dom_2"/>
</dbReference>
<dbReference type="Proteomes" id="UP000270296">
    <property type="component" value="Unassembled WGS sequence"/>
</dbReference>
<organism evidence="5">
    <name type="scientific">Soboliphyme baturini</name>
    <dbReference type="NCBI Taxonomy" id="241478"/>
    <lineage>
        <taxon>Eukaryota</taxon>
        <taxon>Metazoa</taxon>
        <taxon>Ecdysozoa</taxon>
        <taxon>Nematoda</taxon>
        <taxon>Enoplea</taxon>
        <taxon>Dorylaimia</taxon>
        <taxon>Dioctophymatida</taxon>
        <taxon>Dioctophymatoidea</taxon>
        <taxon>Soboliphymatidae</taxon>
        <taxon>Soboliphyme</taxon>
    </lineage>
</organism>
<comment type="similarity">
    <text evidence="1">Belongs to the peptidase M13 family.</text>
</comment>
<dbReference type="OrthoDB" id="6475849at2759"/>
<proteinExistence type="inferred from homology"/>
<dbReference type="PANTHER" id="PTHR11733">
    <property type="entry name" value="ZINC METALLOPROTEASE FAMILY M13 NEPRILYSIN-RELATED"/>
    <property type="match status" value="1"/>
</dbReference>
<evidence type="ECO:0000313" key="3">
    <source>
        <dbReference type="EMBL" id="VDP39895.1"/>
    </source>
</evidence>
<feature type="domain" description="Peptidase M13 N-terminal" evidence="2">
    <location>
        <begin position="62"/>
        <end position="384"/>
    </location>
</feature>
<dbReference type="InterPro" id="IPR000718">
    <property type="entry name" value="Peptidase_M13"/>
</dbReference>
<keyword evidence="4" id="KW-1185">Reference proteome</keyword>
<evidence type="ECO:0000313" key="5">
    <source>
        <dbReference type="WBParaSite" id="SBAD_0001180301-mRNA-1"/>
    </source>
</evidence>
<sequence length="387" mass="44159">MIVSYAVCALNNTEASGINGTTLISDAEHGSGGGIDNPVQDAPNLSRYEKFVLETMNASKDPCDNFYQYACGNTVAKWRTEHRYAQRHNLKKEIELELLSNMHELIMNINNSGNASGFERKLKNFHSMCRRSLAQNASTAIGDIIRFSEKAFAQFENESSCSLMGIMNRELGVQAVYKTSVHPNEKNASENLLYINTPLSMFTWDFHRYGRRRAIHAFTEILASFPNRTSSDADMLWTAQNITDFDYFIASLPNTVQSEGLYGENKSVYFPIINLNDIRNDFGHCSVEFLSSLLEETEEQLSHRKFVILTPELYPILERRIKEFDPKEFRLYLQLVVIARLLKQERSQLSEAQATTACLRLEERLFSHMLSRLAINDGFAEAKRQGE</sequence>
<protein>
    <submittedName>
        <fullName evidence="5">Peptidase_M13_N domain-containing protein</fullName>
    </submittedName>
</protein>
<dbReference type="Pfam" id="PF05649">
    <property type="entry name" value="Peptidase_M13_N"/>
    <property type="match status" value="1"/>
</dbReference>
<dbReference type="InterPro" id="IPR008753">
    <property type="entry name" value="Peptidase_M13_N"/>
</dbReference>
<dbReference type="GO" id="GO:0016485">
    <property type="term" value="P:protein processing"/>
    <property type="evidence" value="ECO:0007669"/>
    <property type="project" value="TreeGrafter"/>
</dbReference>
<dbReference type="Gene3D" id="3.40.390.10">
    <property type="entry name" value="Collagenase (Catalytic Domain)"/>
    <property type="match status" value="1"/>
</dbReference>
<dbReference type="Gene3D" id="1.10.1380.10">
    <property type="entry name" value="Neutral endopeptidase , domain2"/>
    <property type="match status" value="1"/>
</dbReference>
<dbReference type="InterPro" id="IPR024079">
    <property type="entry name" value="MetalloPept_cat_dom_sf"/>
</dbReference>
<dbReference type="EMBL" id="UZAM01015617">
    <property type="protein sequence ID" value="VDP39895.1"/>
    <property type="molecule type" value="Genomic_DNA"/>
</dbReference>